<protein>
    <submittedName>
        <fullName evidence="4">Peptidase S33 tricorn interacting factor 1</fullName>
    </submittedName>
</protein>
<feature type="domain" description="AB hydrolase-1" evidence="3">
    <location>
        <begin position="37"/>
        <end position="291"/>
    </location>
</feature>
<dbReference type="PRINTS" id="PR00793">
    <property type="entry name" value="PROAMNOPTASE"/>
</dbReference>
<dbReference type="STRING" id="742152.A0A2H3JMV4"/>
<gene>
    <name evidence="4" type="ORF">WOLCODRAFT_118474</name>
</gene>
<dbReference type="Gene3D" id="3.40.50.1820">
    <property type="entry name" value="alpha/beta hydrolase"/>
    <property type="match status" value="1"/>
</dbReference>
<dbReference type="InterPro" id="IPR005945">
    <property type="entry name" value="Pro_imino_pep"/>
</dbReference>
<dbReference type="PANTHER" id="PTHR43433:SF5">
    <property type="entry name" value="AB HYDROLASE-1 DOMAIN-CONTAINING PROTEIN"/>
    <property type="match status" value="1"/>
</dbReference>
<dbReference type="InterPro" id="IPR029058">
    <property type="entry name" value="AB_hydrolase_fold"/>
</dbReference>
<name>A0A2H3JMV4_WOLCO</name>
<proteinExistence type="inferred from homology"/>
<dbReference type="SUPFAM" id="SSF53474">
    <property type="entry name" value="alpha/beta-Hydrolases"/>
    <property type="match status" value="1"/>
</dbReference>
<dbReference type="InterPro" id="IPR050471">
    <property type="entry name" value="AB_hydrolase"/>
</dbReference>
<dbReference type="NCBIfam" id="TIGR01250">
    <property type="entry name" value="pro_imino_pep_2"/>
    <property type="match status" value="1"/>
</dbReference>
<evidence type="ECO:0000259" key="3">
    <source>
        <dbReference type="Pfam" id="PF00561"/>
    </source>
</evidence>
<dbReference type="InterPro" id="IPR000073">
    <property type="entry name" value="AB_hydrolase_1"/>
</dbReference>
<accession>A0A2H3JMV4</accession>
<keyword evidence="2" id="KW-0378">Hydrolase</keyword>
<dbReference type="GO" id="GO:0006508">
    <property type="term" value="P:proteolysis"/>
    <property type="evidence" value="ECO:0007669"/>
    <property type="project" value="InterPro"/>
</dbReference>
<dbReference type="EMBL" id="KB468113">
    <property type="protein sequence ID" value="PCH41233.1"/>
    <property type="molecule type" value="Genomic_DNA"/>
</dbReference>
<dbReference type="InterPro" id="IPR002410">
    <property type="entry name" value="Peptidase_S33"/>
</dbReference>
<keyword evidence="5" id="KW-1185">Reference proteome</keyword>
<dbReference type="OMA" id="NGPNEFH"/>
<reference evidence="4 5" key="1">
    <citation type="journal article" date="2012" name="Science">
        <title>The Paleozoic origin of enzymatic lignin decomposition reconstructed from 31 fungal genomes.</title>
        <authorList>
            <person name="Floudas D."/>
            <person name="Binder M."/>
            <person name="Riley R."/>
            <person name="Barry K."/>
            <person name="Blanchette R.A."/>
            <person name="Henrissat B."/>
            <person name="Martinez A.T."/>
            <person name="Otillar R."/>
            <person name="Spatafora J.W."/>
            <person name="Yadav J.S."/>
            <person name="Aerts A."/>
            <person name="Benoit I."/>
            <person name="Boyd A."/>
            <person name="Carlson A."/>
            <person name="Copeland A."/>
            <person name="Coutinho P.M."/>
            <person name="de Vries R.P."/>
            <person name="Ferreira P."/>
            <person name="Findley K."/>
            <person name="Foster B."/>
            <person name="Gaskell J."/>
            <person name="Glotzer D."/>
            <person name="Gorecki P."/>
            <person name="Heitman J."/>
            <person name="Hesse C."/>
            <person name="Hori C."/>
            <person name="Igarashi K."/>
            <person name="Jurgens J.A."/>
            <person name="Kallen N."/>
            <person name="Kersten P."/>
            <person name="Kohler A."/>
            <person name="Kuees U."/>
            <person name="Kumar T.K.A."/>
            <person name="Kuo A."/>
            <person name="LaButti K."/>
            <person name="Larrondo L.F."/>
            <person name="Lindquist E."/>
            <person name="Ling A."/>
            <person name="Lombard V."/>
            <person name="Lucas S."/>
            <person name="Lundell T."/>
            <person name="Martin R."/>
            <person name="McLaughlin D.J."/>
            <person name="Morgenstern I."/>
            <person name="Morin E."/>
            <person name="Murat C."/>
            <person name="Nagy L.G."/>
            <person name="Nolan M."/>
            <person name="Ohm R.A."/>
            <person name="Patyshakuliyeva A."/>
            <person name="Rokas A."/>
            <person name="Ruiz-Duenas F.J."/>
            <person name="Sabat G."/>
            <person name="Salamov A."/>
            <person name="Samejima M."/>
            <person name="Schmutz J."/>
            <person name="Slot J.C."/>
            <person name="St John F."/>
            <person name="Stenlid J."/>
            <person name="Sun H."/>
            <person name="Sun S."/>
            <person name="Syed K."/>
            <person name="Tsang A."/>
            <person name="Wiebenga A."/>
            <person name="Young D."/>
            <person name="Pisabarro A."/>
            <person name="Eastwood D.C."/>
            <person name="Martin F."/>
            <person name="Cullen D."/>
            <person name="Grigoriev I.V."/>
            <person name="Hibbett D.S."/>
        </authorList>
    </citation>
    <scope>NUCLEOTIDE SEQUENCE [LARGE SCALE GENOMIC DNA]</scope>
    <source>
        <strain evidence="4 5">MD-104</strain>
    </source>
</reference>
<comment type="similarity">
    <text evidence="1">Belongs to the peptidase S33 family.</text>
</comment>
<evidence type="ECO:0000256" key="1">
    <source>
        <dbReference type="ARBA" id="ARBA00010088"/>
    </source>
</evidence>
<evidence type="ECO:0000256" key="2">
    <source>
        <dbReference type="ARBA" id="ARBA00022801"/>
    </source>
</evidence>
<dbReference type="AlphaFoldDB" id="A0A2H3JMV4"/>
<sequence>MSVPVAEGYAPYDVPAAGKPCQTYYKIVGNLTSGVTPLIVLHGGPGGGHGYVSSIADLAQPMHGTIPVVLYDQLGCGRSTRLRERCGDTTFWTVQLFVDELHNLRKHLGIERYDLLGHSWGAMLGMEVAVRRPPGLRRLVLSSGPASMPLWEEATGKLLKTLPEDVQQTIQKHERAGTFESPEYKEAMNAFSKFVCRMQPWPQEVIGVFEALEEDPTAYLTMQGPSEFTITGSLKTWNVIPELHKINVPTLVMNGAFDEAQDSVVAPIFQEVEKVKWYTFQNSAHMAQWEERDKYMEIVGGFLRL</sequence>
<organism evidence="4 5">
    <name type="scientific">Wolfiporia cocos (strain MD-104)</name>
    <name type="common">Brown rot fungus</name>
    <dbReference type="NCBI Taxonomy" id="742152"/>
    <lineage>
        <taxon>Eukaryota</taxon>
        <taxon>Fungi</taxon>
        <taxon>Dikarya</taxon>
        <taxon>Basidiomycota</taxon>
        <taxon>Agaricomycotina</taxon>
        <taxon>Agaricomycetes</taxon>
        <taxon>Polyporales</taxon>
        <taxon>Phaeolaceae</taxon>
        <taxon>Wolfiporia</taxon>
    </lineage>
</organism>
<evidence type="ECO:0000313" key="4">
    <source>
        <dbReference type="EMBL" id="PCH41233.1"/>
    </source>
</evidence>
<dbReference type="PIRSF" id="PIRSF005539">
    <property type="entry name" value="Pept_S33_TRI_F1"/>
    <property type="match status" value="1"/>
</dbReference>
<dbReference type="Pfam" id="PF00561">
    <property type="entry name" value="Abhydrolase_1"/>
    <property type="match status" value="1"/>
</dbReference>
<evidence type="ECO:0000313" key="5">
    <source>
        <dbReference type="Proteomes" id="UP000218811"/>
    </source>
</evidence>
<dbReference type="GO" id="GO:0008233">
    <property type="term" value="F:peptidase activity"/>
    <property type="evidence" value="ECO:0007669"/>
    <property type="project" value="InterPro"/>
</dbReference>
<dbReference type="PANTHER" id="PTHR43433">
    <property type="entry name" value="HYDROLASE, ALPHA/BETA FOLD FAMILY PROTEIN"/>
    <property type="match status" value="1"/>
</dbReference>
<dbReference type="Proteomes" id="UP000218811">
    <property type="component" value="Unassembled WGS sequence"/>
</dbReference>
<dbReference type="OrthoDB" id="190201at2759"/>